<dbReference type="AlphaFoldDB" id="A0A7Y9EXK5"/>
<evidence type="ECO:0000313" key="3">
    <source>
        <dbReference type="EMBL" id="NYD55799.1"/>
    </source>
</evidence>
<dbReference type="NCBIfam" id="TIGR01098">
    <property type="entry name" value="3A0109s03R"/>
    <property type="match status" value="1"/>
</dbReference>
<evidence type="ECO:0000256" key="1">
    <source>
        <dbReference type="ARBA" id="ARBA00007162"/>
    </source>
</evidence>
<dbReference type="PROSITE" id="PS51257">
    <property type="entry name" value="PROKAR_LIPOPROTEIN"/>
    <property type="match status" value="1"/>
</dbReference>
<dbReference type="GO" id="GO:0055085">
    <property type="term" value="P:transmembrane transport"/>
    <property type="evidence" value="ECO:0007669"/>
    <property type="project" value="InterPro"/>
</dbReference>
<dbReference type="SUPFAM" id="SSF53850">
    <property type="entry name" value="Periplasmic binding protein-like II"/>
    <property type="match status" value="1"/>
</dbReference>
<dbReference type="GO" id="GO:0043190">
    <property type="term" value="C:ATP-binding cassette (ABC) transporter complex"/>
    <property type="evidence" value="ECO:0007669"/>
    <property type="project" value="InterPro"/>
</dbReference>
<keyword evidence="4" id="KW-1185">Reference proteome</keyword>
<dbReference type="Proteomes" id="UP000516957">
    <property type="component" value="Unassembled WGS sequence"/>
</dbReference>
<name>A0A7Y9EXK5_9ACTN</name>
<dbReference type="InterPro" id="IPR030836">
    <property type="entry name" value="ABC_peri_PhnD-like"/>
</dbReference>
<sequence>MNPTRRALLGGTAGLFLLTACGNDADDASGAAGTEGSAPVLGISAIPDQDPEQLNRLYGLVADAVADATGLEVSYEAVTDYTAVVRAFEVGDIHLAWMGGLTGVQARSRVEGAQAIAQRDIDADFHSLFIATKASGIEPFDDTEGLTALEGHSLTFGSDTSTSGRLMPQYFMEQAGLEVADLKGEPGYSGSHDATIEAVASGSYEVGAVNEQVWEATVEAGEVDLSDVVVLWRTPGYADYHWLVRPDLDETFGEGTTEAIAQMLYDLDPADPDDAAILELFGATSFVPTENENYDQIEAVAKDLGLLA</sequence>
<keyword evidence="2" id="KW-0732">Signal</keyword>
<comment type="similarity">
    <text evidence="1">Belongs to the phosphate/phosphite/phosphonate binding protein family.</text>
</comment>
<reference evidence="3 4" key="1">
    <citation type="submission" date="2020-07" db="EMBL/GenBank/DDBJ databases">
        <title>Sequencing the genomes of 1000 actinobacteria strains.</title>
        <authorList>
            <person name="Klenk H.-P."/>
        </authorList>
    </citation>
    <scope>NUCLEOTIDE SEQUENCE [LARGE SCALE GENOMIC DNA]</scope>
    <source>
        <strain evidence="3 4">DSM 18965</strain>
    </source>
</reference>
<dbReference type="RefSeq" id="WP_179613771.1">
    <property type="nucleotide sequence ID" value="NZ_CP059163.1"/>
</dbReference>
<accession>A0A7Y9EXK5</accession>
<evidence type="ECO:0000256" key="2">
    <source>
        <dbReference type="ARBA" id="ARBA00022729"/>
    </source>
</evidence>
<dbReference type="NCBIfam" id="TIGR04553">
    <property type="entry name" value="ABC_peri_selen"/>
    <property type="match status" value="1"/>
</dbReference>
<gene>
    <name evidence="3" type="ORF">BKA08_000037</name>
</gene>
<dbReference type="Gene3D" id="3.40.190.10">
    <property type="entry name" value="Periplasmic binding protein-like II"/>
    <property type="match status" value="2"/>
</dbReference>
<dbReference type="EMBL" id="JACCBE010000001">
    <property type="protein sequence ID" value="NYD55799.1"/>
    <property type="molecule type" value="Genomic_DNA"/>
</dbReference>
<organism evidence="3 4">
    <name type="scientific">Nocardioides marinisabuli</name>
    <dbReference type="NCBI Taxonomy" id="419476"/>
    <lineage>
        <taxon>Bacteria</taxon>
        <taxon>Bacillati</taxon>
        <taxon>Actinomycetota</taxon>
        <taxon>Actinomycetes</taxon>
        <taxon>Propionibacteriales</taxon>
        <taxon>Nocardioidaceae</taxon>
        <taxon>Nocardioides</taxon>
    </lineage>
</organism>
<comment type="caution">
    <text evidence="3">The sequence shown here is derived from an EMBL/GenBank/DDBJ whole genome shotgun (WGS) entry which is preliminary data.</text>
</comment>
<dbReference type="PANTHER" id="PTHR35841">
    <property type="entry name" value="PHOSPHONATES-BINDING PERIPLASMIC PROTEIN"/>
    <property type="match status" value="1"/>
</dbReference>
<dbReference type="PANTHER" id="PTHR35841:SF1">
    <property type="entry name" value="PHOSPHONATES-BINDING PERIPLASMIC PROTEIN"/>
    <property type="match status" value="1"/>
</dbReference>
<proteinExistence type="inferred from homology"/>
<evidence type="ECO:0000313" key="4">
    <source>
        <dbReference type="Proteomes" id="UP000516957"/>
    </source>
</evidence>
<protein>
    <submittedName>
        <fullName evidence="3">Phosphonate transport system substrate-binding protein</fullName>
    </submittedName>
</protein>
<dbReference type="InterPro" id="IPR005770">
    <property type="entry name" value="PhnD"/>
</dbReference>
<dbReference type="Pfam" id="PF12974">
    <property type="entry name" value="Phosphonate-bd"/>
    <property type="match status" value="1"/>
</dbReference>